<dbReference type="AlphaFoldDB" id="A0A1F5NZ87"/>
<keyword evidence="4 6" id="KW-1133">Transmembrane helix</keyword>
<evidence type="ECO:0000313" key="8">
    <source>
        <dbReference type="Proteomes" id="UP000176339"/>
    </source>
</evidence>
<dbReference type="Proteomes" id="UP000176339">
    <property type="component" value="Unassembled WGS sequence"/>
</dbReference>
<evidence type="ECO:0000256" key="6">
    <source>
        <dbReference type="SAM" id="Phobius"/>
    </source>
</evidence>
<dbReference type="PANTHER" id="PTHR30093:SF44">
    <property type="entry name" value="TYPE II SECRETION SYSTEM CORE PROTEIN G"/>
    <property type="match status" value="1"/>
</dbReference>
<dbReference type="Pfam" id="PF07963">
    <property type="entry name" value="N_methyl"/>
    <property type="match status" value="1"/>
</dbReference>
<keyword evidence="2" id="KW-0488">Methylation</keyword>
<dbReference type="InterPro" id="IPR000983">
    <property type="entry name" value="Bac_GSPG_pilin"/>
</dbReference>
<dbReference type="GO" id="GO:0016020">
    <property type="term" value="C:membrane"/>
    <property type="evidence" value="ECO:0007669"/>
    <property type="project" value="UniProtKB-SubCell"/>
</dbReference>
<evidence type="ECO:0000256" key="2">
    <source>
        <dbReference type="ARBA" id="ARBA00022481"/>
    </source>
</evidence>
<organism evidence="7 8">
    <name type="scientific">Candidatus Doudnabacteria bacterium RIFCSPHIGHO2_01_FULL_49_9</name>
    <dbReference type="NCBI Taxonomy" id="1817827"/>
    <lineage>
        <taxon>Bacteria</taxon>
        <taxon>Candidatus Doudnaibacteriota</taxon>
    </lineage>
</organism>
<comment type="subcellular location">
    <subcellularLocation>
        <location evidence="1">Membrane</location>
        <topology evidence="1">Single-pass membrane protein</topology>
    </subcellularLocation>
</comment>
<evidence type="ECO:0000256" key="3">
    <source>
        <dbReference type="ARBA" id="ARBA00022692"/>
    </source>
</evidence>
<evidence type="ECO:0000256" key="4">
    <source>
        <dbReference type="ARBA" id="ARBA00022989"/>
    </source>
</evidence>
<protein>
    <recommendedName>
        <fullName evidence="9">Type II secretion system protein GspG C-terminal domain-containing protein</fullName>
    </recommendedName>
</protein>
<evidence type="ECO:0000256" key="5">
    <source>
        <dbReference type="ARBA" id="ARBA00023136"/>
    </source>
</evidence>
<dbReference type="GO" id="GO:0015627">
    <property type="term" value="C:type II protein secretion system complex"/>
    <property type="evidence" value="ECO:0007669"/>
    <property type="project" value="InterPro"/>
</dbReference>
<evidence type="ECO:0000256" key="1">
    <source>
        <dbReference type="ARBA" id="ARBA00004167"/>
    </source>
</evidence>
<dbReference type="NCBIfam" id="TIGR02532">
    <property type="entry name" value="IV_pilin_GFxxxE"/>
    <property type="match status" value="1"/>
</dbReference>
<dbReference type="SUPFAM" id="SSF54523">
    <property type="entry name" value="Pili subunits"/>
    <property type="match status" value="1"/>
</dbReference>
<reference evidence="7 8" key="1">
    <citation type="journal article" date="2016" name="Nat. Commun.">
        <title>Thousands of microbial genomes shed light on interconnected biogeochemical processes in an aquifer system.</title>
        <authorList>
            <person name="Anantharaman K."/>
            <person name="Brown C.T."/>
            <person name="Hug L.A."/>
            <person name="Sharon I."/>
            <person name="Castelle C.J."/>
            <person name="Probst A.J."/>
            <person name="Thomas B.C."/>
            <person name="Singh A."/>
            <person name="Wilkins M.J."/>
            <person name="Karaoz U."/>
            <person name="Brodie E.L."/>
            <person name="Williams K.H."/>
            <person name="Hubbard S.S."/>
            <person name="Banfield J.F."/>
        </authorList>
    </citation>
    <scope>NUCLEOTIDE SEQUENCE [LARGE SCALE GENOMIC DNA]</scope>
</reference>
<name>A0A1F5NZ87_9BACT</name>
<evidence type="ECO:0008006" key="9">
    <source>
        <dbReference type="Google" id="ProtNLM"/>
    </source>
</evidence>
<dbReference type="InterPro" id="IPR045584">
    <property type="entry name" value="Pilin-like"/>
</dbReference>
<dbReference type="GO" id="GO:0015628">
    <property type="term" value="P:protein secretion by the type II secretion system"/>
    <property type="evidence" value="ECO:0007669"/>
    <property type="project" value="InterPro"/>
</dbReference>
<dbReference type="InterPro" id="IPR012902">
    <property type="entry name" value="N_methyl_site"/>
</dbReference>
<feature type="transmembrane region" description="Helical" evidence="6">
    <location>
        <begin position="15"/>
        <end position="37"/>
    </location>
</feature>
<accession>A0A1F5NZ87</accession>
<dbReference type="EMBL" id="MFEN01000058">
    <property type="protein sequence ID" value="OGE82953.1"/>
    <property type="molecule type" value="Genomic_DNA"/>
</dbReference>
<sequence length="185" mass="20400">MRYIDKKFSQNLKDGFTLIELLVVISIIGLLSSVVMTTTSTARVKARTAKRVADLRQIQTALELYYEDNNGYPNPGWGWRSECAAWGGLAADQVIPGLVPTYLARFPSDPSMKISDNEACYLYLSNGVDYTILDHNIAGAEGASFSYNSFPNLYDSTRDGGSNPCTIESASFWSWKVGTPGGRCW</sequence>
<proteinExistence type="predicted"/>
<dbReference type="PRINTS" id="PR00813">
    <property type="entry name" value="BCTERIALGSPG"/>
</dbReference>
<dbReference type="PANTHER" id="PTHR30093">
    <property type="entry name" value="GENERAL SECRETION PATHWAY PROTEIN G"/>
    <property type="match status" value="1"/>
</dbReference>
<gene>
    <name evidence="7" type="ORF">A2846_02230</name>
</gene>
<keyword evidence="5 6" id="KW-0472">Membrane</keyword>
<comment type="caution">
    <text evidence="7">The sequence shown here is derived from an EMBL/GenBank/DDBJ whole genome shotgun (WGS) entry which is preliminary data.</text>
</comment>
<keyword evidence="3 6" id="KW-0812">Transmembrane</keyword>
<dbReference type="Gene3D" id="3.30.700.10">
    <property type="entry name" value="Glycoprotein, Type 4 Pilin"/>
    <property type="match status" value="1"/>
</dbReference>
<evidence type="ECO:0000313" key="7">
    <source>
        <dbReference type="EMBL" id="OGE82953.1"/>
    </source>
</evidence>